<dbReference type="AlphaFoldDB" id="A0A7W1T6U6"/>
<dbReference type="RefSeq" id="WP_181676740.1">
    <property type="nucleotide sequence ID" value="NZ_JABJVM010000008.1"/>
</dbReference>
<evidence type="ECO:0000313" key="1">
    <source>
        <dbReference type="EMBL" id="MBA3926587.1"/>
    </source>
</evidence>
<accession>A0A7W1T6U6</accession>
<keyword evidence="2" id="KW-1185">Reference proteome</keyword>
<comment type="caution">
    <text evidence="1">The sequence shown here is derived from an EMBL/GenBank/DDBJ whole genome shotgun (WGS) entry which is preliminary data.</text>
</comment>
<protein>
    <submittedName>
        <fullName evidence="1">Uncharacterized protein</fullName>
    </submittedName>
</protein>
<reference evidence="1 2" key="1">
    <citation type="submission" date="2020-08" db="EMBL/GenBank/DDBJ databases">
        <title>Listeria ohnekaius sp. nov. and Listeria portnoyii sp. nov. isolated from non-agricultural and natural environments.</title>
        <authorList>
            <person name="Weller D."/>
            <person name="Belias A.M."/>
            <person name="Liao J."/>
            <person name="Guo S."/>
            <person name="Orsi R.H."/>
            <person name="Wiedmann M."/>
        </authorList>
    </citation>
    <scope>NUCLEOTIDE SEQUENCE [LARGE SCALE GENOMIC DNA]</scope>
    <source>
        <strain evidence="1 2">FSL W9-0585</strain>
    </source>
</reference>
<name>A0A7W1T6U6_9LIST</name>
<sequence>MAQLSGELTSEIIDNIETNLELYLQIIEDAPKNIKVTDALSSLGAKSEDMENLTIFIAGLVISTYY</sequence>
<gene>
    <name evidence="1" type="ORF">HPK16_09550</name>
</gene>
<proteinExistence type="predicted"/>
<organism evidence="1 2">
    <name type="scientific">Listeria rustica</name>
    <dbReference type="NCBI Taxonomy" id="2713503"/>
    <lineage>
        <taxon>Bacteria</taxon>
        <taxon>Bacillati</taxon>
        <taxon>Bacillota</taxon>
        <taxon>Bacilli</taxon>
        <taxon>Bacillales</taxon>
        <taxon>Listeriaceae</taxon>
        <taxon>Listeria</taxon>
    </lineage>
</organism>
<dbReference type="EMBL" id="JABJVM010000008">
    <property type="protein sequence ID" value="MBA3926587.1"/>
    <property type="molecule type" value="Genomic_DNA"/>
</dbReference>
<evidence type="ECO:0000313" key="2">
    <source>
        <dbReference type="Proteomes" id="UP000548787"/>
    </source>
</evidence>
<dbReference type="Proteomes" id="UP000548787">
    <property type="component" value="Unassembled WGS sequence"/>
</dbReference>